<evidence type="ECO:0000313" key="8">
    <source>
        <dbReference type="Proteomes" id="UP000198683"/>
    </source>
</evidence>
<dbReference type="SUPFAM" id="SSF103473">
    <property type="entry name" value="MFS general substrate transporter"/>
    <property type="match status" value="1"/>
</dbReference>
<evidence type="ECO:0000256" key="6">
    <source>
        <dbReference type="SAM" id="Phobius"/>
    </source>
</evidence>
<dbReference type="PANTHER" id="PTHR23513:SF11">
    <property type="entry name" value="STAPHYLOFERRIN A TRANSPORTER"/>
    <property type="match status" value="1"/>
</dbReference>
<feature type="transmembrane region" description="Helical" evidence="6">
    <location>
        <begin position="59"/>
        <end position="83"/>
    </location>
</feature>
<keyword evidence="3 6" id="KW-0812">Transmembrane</keyword>
<comment type="subcellular location">
    <subcellularLocation>
        <location evidence="1">Cell membrane</location>
        <topology evidence="1">Multi-pass membrane protein</topology>
    </subcellularLocation>
</comment>
<feature type="transmembrane region" description="Helical" evidence="6">
    <location>
        <begin position="361"/>
        <end position="379"/>
    </location>
</feature>
<dbReference type="InterPro" id="IPR036259">
    <property type="entry name" value="MFS_trans_sf"/>
</dbReference>
<accession>A0A1G9S061</accession>
<feature type="transmembrane region" description="Helical" evidence="6">
    <location>
        <begin position="30"/>
        <end position="53"/>
    </location>
</feature>
<feature type="transmembrane region" description="Helical" evidence="6">
    <location>
        <begin position="232"/>
        <end position="255"/>
    </location>
</feature>
<evidence type="ECO:0000256" key="1">
    <source>
        <dbReference type="ARBA" id="ARBA00004651"/>
    </source>
</evidence>
<dbReference type="Gene3D" id="1.20.1250.20">
    <property type="entry name" value="MFS general substrate transporter like domains"/>
    <property type="match status" value="1"/>
</dbReference>
<evidence type="ECO:0000256" key="2">
    <source>
        <dbReference type="ARBA" id="ARBA00022475"/>
    </source>
</evidence>
<name>A0A1G9S061_9ACTN</name>
<feature type="transmembrane region" description="Helical" evidence="6">
    <location>
        <begin position="320"/>
        <end position="340"/>
    </location>
</feature>
<organism evidence="7 8">
    <name type="scientific">Nonomuraea maritima</name>
    <dbReference type="NCBI Taxonomy" id="683260"/>
    <lineage>
        <taxon>Bacteria</taxon>
        <taxon>Bacillati</taxon>
        <taxon>Actinomycetota</taxon>
        <taxon>Actinomycetes</taxon>
        <taxon>Streptosporangiales</taxon>
        <taxon>Streptosporangiaceae</taxon>
        <taxon>Nonomuraea</taxon>
    </lineage>
</organism>
<keyword evidence="8" id="KW-1185">Reference proteome</keyword>
<protein>
    <submittedName>
        <fullName evidence="7">Transmembrane secretion effector</fullName>
    </submittedName>
</protein>
<dbReference type="AlphaFoldDB" id="A0A1G9S061"/>
<dbReference type="Pfam" id="PF07690">
    <property type="entry name" value="MFS_1"/>
    <property type="match status" value="1"/>
</dbReference>
<dbReference type="OrthoDB" id="4528313at2"/>
<proteinExistence type="predicted"/>
<dbReference type="Proteomes" id="UP000198683">
    <property type="component" value="Unassembled WGS sequence"/>
</dbReference>
<dbReference type="GO" id="GO:0005886">
    <property type="term" value="C:plasma membrane"/>
    <property type="evidence" value="ECO:0007669"/>
    <property type="project" value="UniProtKB-SubCell"/>
</dbReference>
<feature type="transmembrane region" description="Helical" evidence="6">
    <location>
        <begin position="296"/>
        <end position="314"/>
    </location>
</feature>
<keyword evidence="5 6" id="KW-0472">Membrane</keyword>
<keyword evidence="2" id="KW-1003">Cell membrane</keyword>
<dbReference type="EMBL" id="FNFB01000051">
    <property type="protein sequence ID" value="SDM28889.1"/>
    <property type="molecule type" value="Genomic_DNA"/>
</dbReference>
<evidence type="ECO:0000256" key="3">
    <source>
        <dbReference type="ARBA" id="ARBA00022692"/>
    </source>
</evidence>
<dbReference type="GO" id="GO:0022857">
    <property type="term" value="F:transmembrane transporter activity"/>
    <property type="evidence" value="ECO:0007669"/>
    <property type="project" value="InterPro"/>
</dbReference>
<sequence>MPESEVTTSPEATLKEEISTLFRQRNFRRYYASISISAAGSSMAPVALAFGVLEHSGSPAALGTVLTAQVLPNVVLLLIGGVVGDRWSRSRIMASANLVSGTAQVAIALTMAFNVGGVPLVAALATVYGAANAFYSPAAGGILPQLVGKSHLARANALVRLTTSSIRAIGPVVAGILVAAAGASTLLIWDGLSFFIACALLFRLTISLPPKVRISPIASMIEGWGLFVSRRWLAACTLVMTVGGMAWLAGFQLLGPVTAAARGGSTFWGAVVSCYAIGLVSGGLVMLAWRPHRPLVAANLSSSLLCFPLLGLGLSWPNSAVLVSAVLAGIGTEISMIAWATVKQEKIPVEELSRITAFDQVGAIALAPLAYPVAGFLAAHFGSAAVIMVCVLLIGFPSIAVLALRSVRRVRSEART</sequence>
<reference evidence="7 8" key="1">
    <citation type="submission" date="2016-10" db="EMBL/GenBank/DDBJ databases">
        <authorList>
            <person name="de Groot N.N."/>
        </authorList>
    </citation>
    <scope>NUCLEOTIDE SEQUENCE [LARGE SCALE GENOMIC DNA]</scope>
    <source>
        <strain evidence="7 8">CGMCC 4.5681</strain>
    </source>
</reference>
<dbReference type="RefSeq" id="WP_090774042.1">
    <property type="nucleotide sequence ID" value="NZ_FNFB01000051.1"/>
</dbReference>
<feature type="transmembrane region" description="Helical" evidence="6">
    <location>
        <begin position="267"/>
        <end position="289"/>
    </location>
</feature>
<feature type="transmembrane region" description="Helical" evidence="6">
    <location>
        <begin position="194"/>
        <end position="212"/>
    </location>
</feature>
<feature type="transmembrane region" description="Helical" evidence="6">
    <location>
        <begin position="385"/>
        <end position="404"/>
    </location>
</feature>
<dbReference type="PANTHER" id="PTHR23513">
    <property type="entry name" value="INTEGRAL MEMBRANE EFFLUX PROTEIN-RELATED"/>
    <property type="match status" value="1"/>
</dbReference>
<evidence type="ECO:0000313" key="7">
    <source>
        <dbReference type="EMBL" id="SDM28889.1"/>
    </source>
</evidence>
<dbReference type="InterPro" id="IPR011701">
    <property type="entry name" value="MFS"/>
</dbReference>
<gene>
    <name evidence="7" type="ORF">SAMN05421874_1512</name>
</gene>
<dbReference type="STRING" id="683260.SAMN05421874_1512"/>
<keyword evidence="4 6" id="KW-1133">Transmembrane helix</keyword>
<evidence type="ECO:0000256" key="4">
    <source>
        <dbReference type="ARBA" id="ARBA00022989"/>
    </source>
</evidence>
<evidence type="ECO:0000256" key="5">
    <source>
        <dbReference type="ARBA" id="ARBA00023136"/>
    </source>
</evidence>
<dbReference type="CDD" id="cd06173">
    <property type="entry name" value="MFS_MefA_like"/>
    <property type="match status" value="1"/>
</dbReference>